<dbReference type="InterPro" id="IPR050654">
    <property type="entry name" value="AChE-related_enzymes"/>
</dbReference>
<accession>A0ABU1SG80</accession>
<evidence type="ECO:0000313" key="6">
    <source>
        <dbReference type="Proteomes" id="UP001259347"/>
    </source>
</evidence>
<dbReference type="Pfam" id="PF00135">
    <property type="entry name" value="COesterase"/>
    <property type="match status" value="1"/>
</dbReference>
<feature type="domain" description="Carboxylesterase type B" evidence="4">
    <location>
        <begin position="7"/>
        <end position="476"/>
    </location>
</feature>
<reference evidence="5 6" key="1">
    <citation type="submission" date="2023-07" db="EMBL/GenBank/DDBJ databases">
        <title>Sorghum-associated microbial communities from plants grown in Nebraska, USA.</title>
        <authorList>
            <person name="Schachtman D."/>
        </authorList>
    </citation>
    <scope>NUCLEOTIDE SEQUENCE [LARGE SCALE GENOMIC DNA]</scope>
    <source>
        <strain evidence="5 6">2980</strain>
    </source>
</reference>
<gene>
    <name evidence="5" type="ORF">J2Y69_003220</name>
</gene>
<dbReference type="PANTHER" id="PTHR43918:SF4">
    <property type="entry name" value="CARBOXYLIC ESTER HYDROLASE"/>
    <property type="match status" value="1"/>
</dbReference>
<dbReference type="InterPro" id="IPR002018">
    <property type="entry name" value="CarbesteraseB"/>
</dbReference>
<comment type="similarity">
    <text evidence="1 3">Belongs to the type-B carboxylesterase/lipase family.</text>
</comment>
<protein>
    <recommendedName>
        <fullName evidence="3">Carboxylic ester hydrolase</fullName>
        <ecNumber evidence="3">3.1.1.-</ecNumber>
    </recommendedName>
</protein>
<comment type="caution">
    <text evidence="5">The sequence shown here is derived from an EMBL/GenBank/DDBJ whole genome shotgun (WGS) entry which is preliminary data.</text>
</comment>
<dbReference type="RefSeq" id="WP_310022580.1">
    <property type="nucleotide sequence ID" value="NZ_JAVDUM010000016.1"/>
</dbReference>
<keyword evidence="2 3" id="KW-0378">Hydrolase</keyword>
<evidence type="ECO:0000256" key="3">
    <source>
        <dbReference type="RuleBase" id="RU361235"/>
    </source>
</evidence>
<dbReference type="Gene3D" id="3.40.50.1820">
    <property type="entry name" value="alpha/beta hydrolase"/>
    <property type="match status" value="1"/>
</dbReference>
<dbReference type="InterPro" id="IPR019826">
    <property type="entry name" value="Carboxylesterase_B_AS"/>
</dbReference>
<evidence type="ECO:0000313" key="5">
    <source>
        <dbReference type="EMBL" id="MDR6868596.1"/>
    </source>
</evidence>
<name>A0ABU1SG80_9MICO</name>
<dbReference type="PANTHER" id="PTHR43918">
    <property type="entry name" value="ACETYLCHOLINESTERASE"/>
    <property type="match status" value="1"/>
</dbReference>
<dbReference type="GO" id="GO:0016787">
    <property type="term" value="F:hydrolase activity"/>
    <property type="evidence" value="ECO:0007669"/>
    <property type="project" value="UniProtKB-KW"/>
</dbReference>
<sequence length="499" mass="53215">MSDAASAPIVRTVAGRVRGAASDDGLAFLGIPYAQDPVGDRRFAPPLPHPGWDGIRATETVRPAAPQTEDLGRREMFGLPDYGIDEASCLTLNVWTPASDGRRHPVLVWIHGGAFSWGSGGDPVYDGARLSSRRDVVVVTVNYRLGALGFLRLPQVPGSGALGLLDQVEALRWVRSNIAAFGGDPDAVTLFGQSAGAVSIAAHLAAPASRGLYQRAILQSGSGEMLLDAAAADERAAEFADILGVGLHDLDALRALPVADILRAQAEFDRRLEERGQLAAFLPVVDGTFLDEQPLAAIRAGSSADVPILLGSAREEGRLFTELIAGPEIDQEGVMAVLRGSYADPEEAAAGYADEERWTDPRSIVAAVLGDELFRAPTDRLALAAAARRSAVWRYEFAYRSGAEGKDLGACHSLELPFVFDLLDTPAGRRFAGERAPQEIAERMGAAWAAFAAGGDPGWPRYESEDRFTLVLDEEIAVVSDPLSERRALWTRAGLAGTR</sequence>
<dbReference type="SUPFAM" id="SSF53474">
    <property type="entry name" value="alpha/beta-Hydrolases"/>
    <property type="match status" value="1"/>
</dbReference>
<dbReference type="PROSITE" id="PS00122">
    <property type="entry name" value="CARBOXYLESTERASE_B_1"/>
    <property type="match status" value="1"/>
</dbReference>
<dbReference type="EC" id="3.1.1.-" evidence="3"/>
<dbReference type="Proteomes" id="UP001259347">
    <property type="component" value="Unassembled WGS sequence"/>
</dbReference>
<proteinExistence type="inferred from homology"/>
<keyword evidence="6" id="KW-1185">Reference proteome</keyword>
<evidence type="ECO:0000259" key="4">
    <source>
        <dbReference type="Pfam" id="PF00135"/>
    </source>
</evidence>
<evidence type="ECO:0000256" key="2">
    <source>
        <dbReference type="ARBA" id="ARBA00022801"/>
    </source>
</evidence>
<dbReference type="EMBL" id="JAVDUM010000016">
    <property type="protein sequence ID" value="MDR6868596.1"/>
    <property type="molecule type" value="Genomic_DNA"/>
</dbReference>
<evidence type="ECO:0000256" key="1">
    <source>
        <dbReference type="ARBA" id="ARBA00005964"/>
    </source>
</evidence>
<dbReference type="InterPro" id="IPR029058">
    <property type="entry name" value="AB_hydrolase_fold"/>
</dbReference>
<organism evidence="5 6">
    <name type="scientific">Microbacterium resistens</name>
    <dbReference type="NCBI Taxonomy" id="156977"/>
    <lineage>
        <taxon>Bacteria</taxon>
        <taxon>Bacillati</taxon>
        <taxon>Actinomycetota</taxon>
        <taxon>Actinomycetes</taxon>
        <taxon>Micrococcales</taxon>
        <taxon>Microbacteriaceae</taxon>
        <taxon>Microbacterium</taxon>
    </lineage>
</organism>